<reference evidence="2 3" key="1">
    <citation type="submission" date="2016-06" db="EMBL/GenBank/DDBJ databases">
        <title>Evolution of pathogenesis and genome organization in the Tremellales.</title>
        <authorList>
            <person name="Cuomo C."/>
            <person name="Litvintseva A."/>
            <person name="Heitman J."/>
            <person name="Chen Y."/>
            <person name="Sun S."/>
            <person name="Springer D."/>
            <person name="Dromer F."/>
            <person name="Young S."/>
            <person name="Zeng Q."/>
            <person name="Chapman S."/>
            <person name="Gujja S."/>
            <person name="Saif S."/>
            <person name="Birren B."/>
        </authorList>
    </citation>
    <scope>NUCLEOTIDE SEQUENCE [LARGE SCALE GENOMIC DNA]</scope>
    <source>
        <strain evidence="2 3">CBS 7118</strain>
    </source>
</reference>
<keyword evidence="1" id="KW-0808">Transferase</keyword>
<keyword evidence="1" id="KW-0833">Ubl conjugation pathway</keyword>
<evidence type="ECO:0000313" key="2">
    <source>
        <dbReference type="EMBL" id="ODN89140.1"/>
    </source>
</evidence>
<evidence type="ECO:0000256" key="1">
    <source>
        <dbReference type="RuleBase" id="RU366018"/>
    </source>
</evidence>
<name>A0A1E3IKL2_9TREE</name>
<comment type="function">
    <text evidence="1">Ubiquitin ligase protein which is a component of the N-end rule pathway. Recognizes and binds to proteins bearing specific N-terminal residues that are destabilizing according to the N-end rule, leading to their ubiquitination and subsequent degradation.</text>
</comment>
<dbReference type="EC" id="2.3.2.27" evidence="1"/>
<dbReference type="GO" id="GO:0061630">
    <property type="term" value="F:ubiquitin protein ligase activity"/>
    <property type="evidence" value="ECO:0007669"/>
    <property type="project" value="UniProtKB-UniRule"/>
</dbReference>
<dbReference type="AlphaFoldDB" id="A0A1E3IKL2"/>
<comment type="similarity">
    <text evidence="1">Belongs to the E3 ubiquitin-protein ligase UBR1-like family.</text>
</comment>
<evidence type="ECO:0000313" key="3">
    <source>
        <dbReference type="Proteomes" id="UP000094819"/>
    </source>
</evidence>
<comment type="catalytic activity">
    <reaction evidence="1">
        <text>S-ubiquitinyl-[E2 ubiquitin-conjugating enzyme]-L-cysteine + [acceptor protein]-L-lysine = [E2 ubiquitin-conjugating enzyme]-L-cysteine + N(6)-ubiquitinyl-[acceptor protein]-L-lysine.</text>
        <dbReference type="EC" id="2.3.2.27"/>
    </reaction>
</comment>
<organism evidence="2 3">
    <name type="scientific">Cryptococcus wingfieldii CBS 7118</name>
    <dbReference type="NCBI Taxonomy" id="1295528"/>
    <lineage>
        <taxon>Eukaryota</taxon>
        <taxon>Fungi</taxon>
        <taxon>Dikarya</taxon>
        <taxon>Basidiomycota</taxon>
        <taxon>Agaricomycotina</taxon>
        <taxon>Tremellomycetes</taxon>
        <taxon>Tremellales</taxon>
        <taxon>Cryptococcaceae</taxon>
        <taxon>Cryptococcus</taxon>
    </lineage>
</organism>
<comment type="pathway">
    <text evidence="1">Protein modification; protein ubiquitination.</text>
</comment>
<dbReference type="GO" id="GO:0071596">
    <property type="term" value="P:ubiquitin-dependent protein catabolic process via the N-end rule pathway"/>
    <property type="evidence" value="ECO:0007669"/>
    <property type="project" value="UniProtKB-UniRule"/>
</dbReference>
<protein>
    <recommendedName>
        <fullName evidence="1">E3 ubiquitin-protein ligase</fullName>
        <ecNumber evidence="1">2.3.2.27</ecNumber>
    </recommendedName>
</protein>
<dbReference type="GO" id="GO:0000151">
    <property type="term" value="C:ubiquitin ligase complex"/>
    <property type="evidence" value="ECO:0007669"/>
    <property type="project" value="TreeGrafter"/>
</dbReference>
<comment type="caution">
    <text evidence="2">The sequence shown here is derived from an EMBL/GenBank/DDBJ whole genome shotgun (WGS) entry which is preliminary data.</text>
</comment>
<dbReference type="EMBL" id="AWGH01000023">
    <property type="protein sequence ID" value="ODN89140.1"/>
    <property type="molecule type" value="Genomic_DNA"/>
</dbReference>
<proteinExistence type="inferred from homology"/>
<keyword evidence="1" id="KW-0863">Zinc-finger</keyword>
<sequence length="387" mass="43955">MGFVEVVGKFVFGGGDKASCERMKLMMSEWPLQKHVVFAQSRANMWKKNGSALRLQHHHYCDVSVRDSTIDQALFLALFLLQVSLCVVYPLELMIACIDRFGLGDYFQDSVTDPTLWYDENLEPKQKINLLEDFLLLVIQLATYPVFINSWDRYTEIETPRKITGDQLLAHLVGGGQLQEPDRECPWTVQCLKDEMYNEVDPYWKYYSRNDQPFSTTADFLGTHVVADIVHWAFAHSMHIATLEQWADAVQSAFPQDHTSSPVIPTWDLVLDYALHLSMLALSVKAQEFAQQSVYLKGSEGTNSTFQKLWVMQSDAAFQPFRARVDYILDTIVANIPPHYTADYRAHKESENPIALSRPAKPDSKASAAARQKAIMAKCATGGRTSW</sequence>
<accession>A0A1E3IKL2</accession>
<dbReference type="GO" id="GO:0005737">
    <property type="term" value="C:cytoplasm"/>
    <property type="evidence" value="ECO:0007669"/>
    <property type="project" value="TreeGrafter"/>
</dbReference>
<dbReference type="OrthoDB" id="26387at2759"/>
<dbReference type="GO" id="GO:0016567">
    <property type="term" value="P:protein ubiquitination"/>
    <property type="evidence" value="ECO:0007669"/>
    <property type="project" value="UniProtKB-UniRule"/>
</dbReference>
<keyword evidence="3" id="KW-1185">Reference proteome</keyword>
<dbReference type="Proteomes" id="UP000094819">
    <property type="component" value="Unassembled WGS sequence"/>
</dbReference>
<keyword evidence="1" id="KW-0862">Zinc</keyword>
<dbReference type="RefSeq" id="XP_019029425.1">
    <property type="nucleotide sequence ID" value="XM_019178518.1"/>
</dbReference>
<dbReference type="InterPro" id="IPR039164">
    <property type="entry name" value="UBR1-like"/>
</dbReference>
<dbReference type="GO" id="GO:0008270">
    <property type="term" value="F:zinc ion binding"/>
    <property type="evidence" value="ECO:0007669"/>
    <property type="project" value="UniProtKB-UniRule"/>
</dbReference>
<keyword evidence="1" id="KW-0479">Metal-binding</keyword>
<dbReference type="PANTHER" id="PTHR21497:SF24">
    <property type="entry name" value="E3 UBIQUITIN-PROTEIN LIGASE UBR1"/>
    <property type="match status" value="1"/>
</dbReference>
<dbReference type="PANTHER" id="PTHR21497">
    <property type="entry name" value="UBIQUITIN LIGASE E3 ALPHA-RELATED"/>
    <property type="match status" value="1"/>
</dbReference>
<dbReference type="GeneID" id="30195671"/>
<gene>
    <name evidence="2" type="ORF">L198_06459</name>
</gene>
<dbReference type="UniPathway" id="UPA00143"/>